<organism evidence="2">
    <name type="scientific">uncultured Caudovirales phage</name>
    <dbReference type="NCBI Taxonomy" id="2100421"/>
    <lineage>
        <taxon>Viruses</taxon>
        <taxon>Duplodnaviria</taxon>
        <taxon>Heunggongvirae</taxon>
        <taxon>Uroviricota</taxon>
        <taxon>Caudoviricetes</taxon>
        <taxon>Peduoviridae</taxon>
        <taxon>Maltschvirus</taxon>
        <taxon>Maltschvirus maltsch</taxon>
    </lineage>
</organism>
<dbReference type="InterPro" id="IPR003615">
    <property type="entry name" value="HNH_nuc"/>
</dbReference>
<name>A0A6J7W8C5_9CAUD</name>
<reference evidence="2" key="1">
    <citation type="submission" date="2020-05" db="EMBL/GenBank/DDBJ databases">
        <authorList>
            <person name="Chiriac C."/>
            <person name="Salcher M."/>
            <person name="Ghai R."/>
            <person name="Kavagutti S V."/>
        </authorList>
    </citation>
    <scope>NUCLEOTIDE SEQUENCE</scope>
</reference>
<proteinExistence type="predicted"/>
<dbReference type="InterPro" id="IPR044925">
    <property type="entry name" value="His-Me_finger_sf"/>
</dbReference>
<dbReference type="Pfam" id="PF13392">
    <property type="entry name" value="HNH_3"/>
    <property type="match status" value="1"/>
</dbReference>
<dbReference type="EMBL" id="LR798201">
    <property type="protein sequence ID" value="CAB5162472.1"/>
    <property type="molecule type" value="Genomic_DNA"/>
</dbReference>
<gene>
    <name evidence="2" type="ORF">UFOVP151_31</name>
</gene>
<evidence type="ECO:0000313" key="2">
    <source>
        <dbReference type="EMBL" id="CAB5162472.1"/>
    </source>
</evidence>
<evidence type="ECO:0000259" key="1">
    <source>
        <dbReference type="Pfam" id="PF13392"/>
    </source>
</evidence>
<accession>A0A6J7W8C5</accession>
<sequence>MNGHMWTQSEKDYIAKHYPDKRTDQIAQALGLNLPQVYSMAKRIGLKKSQAFLDSEESGRLRGEHGQCTRFKPGQVSWNKGKSYIAGGRSQETQFKKGAKPLNWKPVGTYRINGEGYLDLKVNDLPGHNSVRWHPVHRLVWVEANGPVPDKHMIIFKPGMRTNVLEEITLDKLECISRADHARRHQPYARGPEFGHLIKLKGAITRHVNRITKEHNEATQ</sequence>
<feature type="domain" description="HNH nuclease" evidence="1">
    <location>
        <begin position="136"/>
        <end position="183"/>
    </location>
</feature>
<dbReference type="SUPFAM" id="SSF54060">
    <property type="entry name" value="His-Me finger endonucleases"/>
    <property type="match status" value="1"/>
</dbReference>
<protein>
    <submittedName>
        <fullName evidence="2">HNH nuclease</fullName>
    </submittedName>
</protein>